<evidence type="ECO:0000256" key="13">
    <source>
        <dbReference type="ARBA" id="ARBA00033470"/>
    </source>
</evidence>
<comment type="cofactor">
    <cofactor evidence="1">
        <name>Mg(2+)</name>
        <dbReference type="ChEBI" id="CHEBI:18420"/>
    </cofactor>
</comment>
<dbReference type="GO" id="GO:0005524">
    <property type="term" value="F:ATP binding"/>
    <property type="evidence" value="ECO:0007669"/>
    <property type="project" value="UniProtKB-KW"/>
</dbReference>
<keyword evidence="7 16" id="KW-0808">Transferase</keyword>
<keyword evidence="17" id="KW-1185">Reference proteome</keyword>
<protein>
    <recommendedName>
        <fullName evidence="6">Phosphoenolpyruvate synthase</fullName>
        <ecNumber evidence="5">2.7.9.2</ecNumber>
    </recommendedName>
    <alternativeName>
        <fullName evidence="13">Pyruvate, water dikinase</fullName>
    </alternativeName>
</protein>
<dbReference type="InterPro" id="IPR006319">
    <property type="entry name" value="PEP_synth"/>
</dbReference>
<feature type="domain" description="Pyruvate phosphate dikinase AMP/ATP-binding" evidence="15">
    <location>
        <begin position="18"/>
        <end position="314"/>
    </location>
</feature>
<comment type="caution">
    <text evidence="16">The sequence shown here is derived from an EMBL/GenBank/DDBJ whole genome shotgun (WGS) entry which is preliminary data.</text>
</comment>
<comment type="catalytic activity">
    <reaction evidence="14">
        <text>pyruvate + ATP + H2O = phosphoenolpyruvate + AMP + phosphate + 2 H(+)</text>
        <dbReference type="Rhea" id="RHEA:11364"/>
        <dbReference type="ChEBI" id="CHEBI:15361"/>
        <dbReference type="ChEBI" id="CHEBI:15377"/>
        <dbReference type="ChEBI" id="CHEBI:15378"/>
        <dbReference type="ChEBI" id="CHEBI:30616"/>
        <dbReference type="ChEBI" id="CHEBI:43474"/>
        <dbReference type="ChEBI" id="CHEBI:58702"/>
        <dbReference type="ChEBI" id="CHEBI:456215"/>
        <dbReference type="EC" id="2.7.9.2"/>
    </reaction>
</comment>
<keyword evidence="10" id="KW-0418">Kinase</keyword>
<evidence type="ECO:0000256" key="9">
    <source>
        <dbReference type="ARBA" id="ARBA00022741"/>
    </source>
</evidence>
<keyword evidence="11" id="KW-0067">ATP-binding</keyword>
<dbReference type="GO" id="GO:0008986">
    <property type="term" value="F:pyruvate, water dikinase activity"/>
    <property type="evidence" value="ECO:0007669"/>
    <property type="project" value="UniProtKB-EC"/>
</dbReference>
<dbReference type="Pfam" id="PF01326">
    <property type="entry name" value="PPDK_N"/>
    <property type="match status" value="1"/>
</dbReference>
<dbReference type="PANTHER" id="PTHR43030:SF1">
    <property type="entry name" value="PHOSPHOENOLPYRUVATE SYNTHASE"/>
    <property type="match status" value="1"/>
</dbReference>
<evidence type="ECO:0000256" key="11">
    <source>
        <dbReference type="ARBA" id="ARBA00022840"/>
    </source>
</evidence>
<reference evidence="16 17" key="1">
    <citation type="submission" date="2019-02" db="EMBL/GenBank/DDBJ databases">
        <title>Deep-cultivation of Planctomycetes and their phenomic and genomic characterization uncovers novel biology.</title>
        <authorList>
            <person name="Wiegand S."/>
            <person name="Jogler M."/>
            <person name="Boedeker C."/>
            <person name="Pinto D."/>
            <person name="Vollmers J."/>
            <person name="Rivas-Marin E."/>
            <person name="Kohn T."/>
            <person name="Peeters S.H."/>
            <person name="Heuer A."/>
            <person name="Rast P."/>
            <person name="Oberbeckmann S."/>
            <person name="Bunk B."/>
            <person name="Jeske O."/>
            <person name="Meyerdierks A."/>
            <person name="Storesund J.E."/>
            <person name="Kallscheuer N."/>
            <person name="Luecker S."/>
            <person name="Lage O.M."/>
            <person name="Pohl T."/>
            <person name="Merkel B.J."/>
            <person name="Hornburger P."/>
            <person name="Mueller R.-W."/>
            <person name="Bruemmer F."/>
            <person name="Labrenz M."/>
            <person name="Spormann A.M."/>
            <person name="Op Den Camp H."/>
            <person name="Overmann J."/>
            <person name="Amann R."/>
            <person name="Jetten M.S.M."/>
            <person name="Mascher T."/>
            <person name="Medema M.H."/>
            <person name="Devos D.P."/>
            <person name="Kaster A.-K."/>
            <person name="Ovreas L."/>
            <person name="Rohde M."/>
            <person name="Galperin M.Y."/>
            <person name="Jogler C."/>
        </authorList>
    </citation>
    <scope>NUCLEOTIDE SEQUENCE [LARGE SCALE GENOMIC DNA]</scope>
    <source>
        <strain evidence="16 17">Poly51</strain>
    </source>
</reference>
<gene>
    <name evidence="16" type="primary">ppsA_1</name>
    <name evidence="16" type="ORF">Poly51_35180</name>
</gene>
<evidence type="ECO:0000256" key="10">
    <source>
        <dbReference type="ARBA" id="ARBA00022777"/>
    </source>
</evidence>
<evidence type="ECO:0000313" key="16">
    <source>
        <dbReference type="EMBL" id="TWU54799.1"/>
    </source>
</evidence>
<name>A0A5C6F4Q2_9BACT</name>
<dbReference type="SUPFAM" id="SSF56059">
    <property type="entry name" value="Glutathione synthetase ATP-binding domain-like"/>
    <property type="match status" value="1"/>
</dbReference>
<keyword evidence="16" id="KW-0670">Pyruvate</keyword>
<evidence type="ECO:0000256" key="1">
    <source>
        <dbReference type="ARBA" id="ARBA00001946"/>
    </source>
</evidence>
<evidence type="ECO:0000259" key="15">
    <source>
        <dbReference type="Pfam" id="PF01326"/>
    </source>
</evidence>
<dbReference type="Gene3D" id="3.30.1490.20">
    <property type="entry name" value="ATP-grasp fold, A domain"/>
    <property type="match status" value="1"/>
</dbReference>
<dbReference type="OrthoDB" id="9765468at2"/>
<dbReference type="PANTHER" id="PTHR43030">
    <property type="entry name" value="PHOSPHOENOLPYRUVATE SYNTHASE"/>
    <property type="match status" value="1"/>
</dbReference>
<dbReference type="Proteomes" id="UP000318288">
    <property type="component" value="Unassembled WGS sequence"/>
</dbReference>
<dbReference type="Gene3D" id="3.30.470.20">
    <property type="entry name" value="ATP-grasp fold, B domain"/>
    <property type="match status" value="1"/>
</dbReference>
<keyword evidence="9" id="KW-0547">Nucleotide-binding</keyword>
<dbReference type="EMBL" id="SJPW01000004">
    <property type="protein sequence ID" value="TWU54799.1"/>
    <property type="molecule type" value="Genomic_DNA"/>
</dbReference>
<evidence type="ECO:0000256" key="8">
    <source>
        <dbReference type="ARBA" id="ARBA00022723"/>
    </source>
</evidence>
<evidence type="ECO:0000256" key="6">
    <source>
        <dbReference type="ARBA" id="ARBA00021623"/>
    </source>
</evidence>
<keyword evidence="12" id="KW-0460">Magnesium</keyword>
<dbReference type="GO" id="GO:0046872">
    <property type="term" value="F:metal ion binding"/>
    <property type="evidence" value="ECO:0007669"/>
    <property type="project" value="UniProtKB-KW"/>
</dbReference>
<evidence type="ECO:0000313" key="17">
    <source>
        <dbReference type="Proteomes" id="UP000318288"/>
    </source>
</evidence>
<organism evidence="16 17">
    <name type="scientific">Rubripirellula tenax</name>
    <dbReference type="NCBI Taxonomy" id="2528015"/>
    <lineage>
        <taxon>Bacteria</taxon>
        <taxon>Pseudomonadati</taxon>
        <taxon>Planctomycetota</taxon>
        <taxon>Planctomycetia</taxon>
        <taxon>Pirellulales</taxon>
        <taxon>Pirellulaceae</taxon>
        <taxon>Rubripirellula</taxon>
    </lineage>
</organism>
<evidence type="ECO:0000256" key="4">
    <source>
        <dbReference type="ARBA" id="ARBA00007837"/>
    </source>
</evidence>
<dbReference type="EC" id="2.7.9.2" evidence="5"/>
<dbReference type="InterPro" id="IPR002192">
    <property type="entry name" value="PPDK_AMP/ATP-bd"/>
</dbReference>
<evidence type="ECO:0000256" key="14">
    <source>
        <dbReference type="ARBA" id="ARBA00047700"/>
    </source>
</evidence>
<dbReference type="UniPathway" id="UPA00138"/>
<accession>A0A5C6F4Q2</accession>
<keyword evidence="8" id="KW-0479">Metal-binding</keyword>
<comment type="similarity">
    <text evidence="4">Belongs to the PEP-utilizing enzyme family.</text>
</comment>
<dbReference type="AlphaFoldDB" id="A0A5C6F4Q2"/>
<dbReference type="InterPro" id="IPR013815">
    <property type="entry name" value="ATP_grasp_subdomain_1"/>
</dbReference>
<evidence type="ECO:0000256" key="3">
    <source>
        <dbReference type="ARBA" id="ARBA00004742"/>
    </source>
</evidence>
<evidence type="ECO:0000256" key="12">
    <source>
        <dbReference type="ARBA" id="ARBA00022842"/>
    </source>
</evidence>
<evidence type="ECO:0000256" key="5">
    <source>
        <dbReference type="ARBA" id="ARBA00011996"/>
    </source>
</evidence>
<comment type="pathway">
    <text evidence="3">Carbohydrate biosynthesis; gluconeogenesis.</text>
</comment>
<comment type="function">
    <text evidence="2">Catalyzes the phosphorylation of pyruvate to phosphoenolpyruvate.</text>
</comment>
<evidence type="ECO:0000256" key="7">
    <source>
        <dbReference type="ARBA" id="ARBA00022679"/>
    </source>
</evidence>
<proteinExistence type="inferred from homology"/>
<evidence type="ECO:0000256" key="2">
    <source>
        <dbReference type="ARBA" id="ARBA00002988"/>
    </source>
</evidence>
<sequence>MRIVAPLFESDEKQRVKAGGKGAWLSRLHHAGFRVPTGFVLTSDAYSLAVCNSGLDKIIAVELERIADYEDVASVSNASKRIGEYFYGMVVPEQVSNELCREFDSLEAEFVAVRSSASMEDGEKASWAGQLETKLNTSRDELIDSVRACWASLYSTRALSYCHNGGFNIHDCSVGLVIQEMVNSDVSGIAFSVHPVTNDADKVVIEAGFGLGEAVVSGAITPDTYVFSKSAKGLTEKHVGNQRKKLVRTVQGKTDWVELPAESARQQKLSDATLEEVANTVIEIESTFEIPVDVEWAVEDGTLHILQSRPITTLGGQG</sequence>
<dbReference type="GO" id="GO:0006094">
    <property type="term" value="P:gluconeogenesis"/>
    <property type="evidence" value="ECO:0007669"/>
    <property type="project" value="UniProtKB-UniPathway"/>
</dbReference>
<dbReference type="RefSeq" id="WP_146458952.1">
    <property type="nucleotide sequence ID" value="NZ_SJPW01000004.1"/>
</dbReference>